<evidence type="ECO:0000256" key="2">
    <source>
        <dbReference type="ARBA" id="ARBA00022723"/>
    </source>
</evidence>
<dbReference type="SUPFAM" id="SSF46626">
    <property type="entry name" value="Cytochrome c"/>
    <property type="match status" value="1"/>
</dbReference>
<dbReference type="InterPro" id="IPR010994">
    <property type="entry name" value="RuvA_2-like"/>
</dbReference>
<dbReference type="GO" id="GO:0046872">
    <property type="term" value="F:metal ion binding"/>
    <property type="evidence" value="ECO:0007669"/>
    <property type="project" value="UniProtKB-KW"/>
</dbReference>
<dbReference type="AlphaFoldDB" id="Q026M9"/>
<name>Q026M9_SOLUE</name>
<organism evidence="6">
    <name type="scientific">Solibacter usitatus (strain Ellin6076)</name>
    <dbReference type="NCBI Taxonomy" id="234267"/>
    <lineage>
        <taxon>Bacteria</taxon>
        <taxon>Pseudomonadati</taxon>
        <taxon>Acidobacteriota</taxon>
        <taxon>Terriglobia</taxon>
        <taxon>Bryobacterales</taxon>
        <taxon>Solibacteraceae</taxon>
        <taxon>Candidatus Solibacter</taxon>
    </lineage>
</organism>
<evidence type="ECO:0000256" key="4">
    <source>
        <dbReference type="PROSITE-ProRule" id="PRU00433"/>
    </source>
</evidence>
<evidence type="ECO:0000259" key="5">
    <source>
        <dbReference type="PROSITE" id="PS51007"/>
    </source>
</evidence>
<dbReference type="FunCoup" id="Q026M9">
    <property type="interactions" value="37"/>
</dbReference>
<dbReference type="PROSITE" id="PS51007">
    <property type="entry name" value="CYTC"/>
    <property type="match status" value="1"/>
</dbReference>
<keyword evidence="3 4" id="KW-0408">Iron</keyword>
<gene>
    <name evidence="6" type="ordered locus">Acid_2050</name>
</gene>
<protein>
    <submittedName>
        <fullName evidence="6">DNA uptake protein and related DNA-binding protein-like protein</fullName>
    </submittedName>
</protein>
<dbReference type="STRING" id="234267.Acid_2050"/>
<dbReference type="OrthoDB" id="115232at2"/>
<dbReference type="KEGG" id="sus:Acid_2050"/>
<keyword evidence="1 4" id="KW-0349">Heme</keyword>
<sequence length="148" mass="15865" precursor="true">MRRQWIFGAALWIGTAMEAQGDGKAIVERACAKCHGMASVARERNTRGRWAAIVDDMIARGADVSDADFDKVVDYLAARFGPKTNVNSAVAEDLAAGTGFSKDAAAAIVAYRQKNGPFKSLDDLKKVPSLDAAEVDSKKDRLEFGAAK</sequence>
<dbReference type="EMBL" id="CP000473">
    <property type="protein sequence ID" value="ABJ83040.1"/>
    <property type="molecule type" value="Genomic_DNA"/>
</dbReference>
<dbReference type="GO" id="GO:0009055">
    <property type="term" value="F:electron transfer activity"/>
    <property type="evidence" value="ECO:0007669"/>
    <property type="project" value="InterPro"/>
</dbReference>
<keyword evidence="6" id="KW-0238">DNA-binding</keyword>
<evidence type="ECO:0000256" key="1">
    <source>
        <dbReference type="ARBA" id="ARBA00022617"/>
    </source>
</evidence>
<keyword evidence="2 4" id="KW-0479">Metal-binding</keyword>
<dbReference type="Pfam" id="PF12836">
    <property type="entry name" value="HHH_3"/>
    <property type="match status" value="1"/>
</dbReference>
<dbReference type="eggNOG" id="COG1555">
    <property type="taxonomic scope" value="Bacteria"/>
</dbReference>
<accession>Q026M9</accession>
<dbReference type="Gene3D" id="1.10.150.280">
    <property type="entry name" value="AF1531-like domain"/>
    <property type="match status" value="1"/>
</dbReference>
<dbReference type="SUPFAM" id="SSF47781">
    <property type="entry name" value="RuvA domain 2-like"/>
    <property type="match status" value="1"/>
</dbReference>
<dbReference type="Gene3D" id="1.10.760.10">
    <property type="entry name" value="Cytochrome c-like domain"/>
    <property type="match status" value="1"/>
</dbReference>
<dbReference type="InParanoid" id="Q026M9"/>
<reference evidence="6" key="1">
    <citation type="submission" date="2006-10" db="EMBL/GenBank/DDBJ databases">
        <title>Complete sequence of Solibacter usitatus Ellin6076.</title>
        <authorList>
            <consortium name="US DOE Joint Genome Institute"/>
            <person name="Copeland A."/>
            <person name="Lucas S."/>
            <person name="Lapidus A."/>
            <person name="Barry K."/>
            <person name="Detter J.C."/>
            <person name="Glavina del Rio T."/>
            <person name="Hammon N."/>
            <person name="Israni S."/>
            <person name="Dalin E."/>
            <person name="Tice H."/>
            <person name="Pitluck S."/>
            <person name="Thompson L.S."/>
            <person name="Brettin T."/>
            <person name="Bruce D."/>
            <person name="Han C."/>
            <person name="Tapia R."/>
            <person name="Gilna P."/>
            <person name="Schmutz J."/>
            <person name="Larimer F."/>
            <person name="Land M."/>
            <person name="Hauser L."/>
            <person name="Kyrpides N."/>
            <person name="Mikhailova N."/>
            <person name="Janssen P.H."/>
            <person name="Kuske C.R."/>
            <person name="Richardson P."/>
        </authorList>
    </citation>
    <scope>NUCLEOTIDE SEQUENCE</scope>
    <source>
        <strain evidence="6">Ellin6076</strain>
    </source>
</reference>
<dbReference type="HOGENOM" id="CLU_126048_0_0_0"/>
<dbReference type="GO" id="GO:0003677">
    <property type="term" value="F:DNA binding"/>
    <property type="evidence" value="ECO:0007669"/>
    <property type="project" value="UniProtKB-KW"/>
</dbReference>
<dbReference type="InterPro" id="IPR009056">
    <property type="entry name" value="Cyt_c-like_dom"/>
</dbReference>
<dbReference type="GO" id="GO:0020037">
    <property type="term" value="F:heme binding"/>
    <property type="evidence" value="ECO:0007669"/>
    <property type="project" value="InterPro"/>
</dbReference>
<proteinExistence type="predicted"/>
<evidence type="ECO:0000313" key="6">
    <source>
        <dbReference type="EMBL" id="ABJ83040.1"/>
    </source>
</evidence>
<dbReference type="InterPro" id="IPR036909">
    <property type="entry name" value="Cyt_c-like_dom_sf"/>
</dbReference>
<feature type="domain" description="Cytochrome c" evidence="5">
    <location>
        <begin position="18"/>
        <end position="116"/>
    </location>
</feature>
<evidence type="ECO:0000256" key="3">
    <source>
        <dbReference type="ARBA" id="ARBA00023004"/>
    </source>
</evidence>